<dbReference type="Proteomes" id="UP000184420">
    <property type="component" value="Unassembled WGS sequence"/>
</dbReference>
<dbReference type="GO" id="GO:0005829">
    <property type="term" value="C:cytosol"/>
    <property type="evidence" value="ECO:0007669"/>
    <property type="project" value="TreeGrafter"/>
</dbReference>
<dbReference type="Gene3D" id="3.50.50.60">
    <property type="entry name" value="FAD/NAD(P)-binding domain"/>
    <property type="match status" value="1"/>
</dbReference>
<evidence type="ECO:0000313" key="1">
    <source>
        <dbReference type="EMBL" id="SHM09547.1"/>
    </source>
</evidence>
<protein>
    <submittedName>
        <fullName evidence="1">UDP-galactopyranose mutase</fullName>
    </submittedName>
</protein>
<accession>A0A1M7G0U6</accession>
<organism evidence="1 2">
    <name type="scientific">Chitinophaga jiangningensis</name>
    <dbReference type="NCBI Taxonomy" id="1419482"/>
    <lineage>
        <taxon>Bacteria</taxon>
        <taxon>Pseudomonadati</taxon>
        <taxon>Bacteroidota</taxon>
        <taxon>Chitinophagia</taxon>
        <taxon>Chitinophagales</taxon>
        <taxon>Chitinophagaceae</taxon>
        <taxon>Chitinophaga</taxon>
    </lineage>
</organism>
<reference evidence="1 2" key="1">
    <citation type="submission" date="2016-11" db="EMBL/GenBank/DDBJ databases">
        <authorList>
            <person name="Jaros S."/>
            <person name="Januszkiewicz K."/>
            <person name="Wedrychowicz H."/>
        </authorList>
    </citation>
    <scope>NUCLEOTIDE SEQUENCE [LARGE SCALE GENOMIC DNA]</scope>
    <source>
        <strain evidence="1 2">DSM 27406</strain>
    </source>
</reference>
<dbReference type="Pfam" id="PF13450">
    <property type="entry name" value="NAD_binding_8"/>
    <property type="match status" value="1"/>
</dbReference>
<dbReference type="AlphaFoldDB" id="A0A1M7G0U6"/>
<dbReference type="GO" id="GO:0050660">
    <property type="term" value="F:flavin adenine dinucleotide binding"/>
    <property type="evidence" value="ECO:0007669"/>
    <property type="project" value="TreeGrafter"/>
</dbReference>
<dbReference type="NCBIfam" id="NF005546">
    <property type="entry name" value="PRK07208.1-2"/>
    <property type="match status" value="1"/>
</dbReference>
<dbReference type="STRING" id="1419482.SAMN05444266_106344"/>
<evidence type="ECO:0000313" key="2">
    <source>
        <dbReference type="Proteomes" id="UP000184420"/>
    </source>
</evidence>
<dbReference type="InterPro" id="IPR036188">
    <property type="entry name" value="FAD/NAD-bd_sf"/>
</dbReference>
<sequence length="533" mass="61031">MPAKKAIIIGAGPAGLTAAYELLQRTNIIPIVLEKSTDIGGISKTVNYKGNRIDIGGHRFFSKSDRVMEWWLNMMPPQEEAAETFSITYQRKTRDVKKPENTGTDTLVARDPDLIMLVRQRLSRIYFLKKFFNYPIQLSLDTLKKLGLSTTISIMFSYMYAQLFPRKQEKSLEDFMVNRFGKTLYHLFFKDYTEKVWGIECSKISAEWGAQRIKGISIGKAISHALKTAWDAGKPKDINQKNVETSLIEQFLYPKFGPGQLWEEVARQVTERGGTILMQHDVKKVFTNSNLITAIEAVDKTTGEAVILDGDYFFSTMPVQELIADIQGNVPQNIRDIAAGLMYRDFITIGILLKNLSFQDGKTGEYKPITLKDTWIYIQEKDVRVGRLQLFNNWSPFMVKDPGTTWVGMEYFCNMGDGFWELPDEEIRQIAIDELCKIGLAQKADVLDATVLRMEKTYPAYFGTYDRFDELKDYVDSFENIFLVGRNGMHKYNNSDHSMLTAMVAVDNICNGIVTKSNIWSINTEQEYHEEKK</sequence>
<dbReference type="OrthoDB" id="9769600at2"/>
<dbReference type="PANTHER" id="PTHR21197">
    <property type="entry name" value="UDP-GALACTOPYRANOSE MUTASE"/>
    <property type="match status" value="1"/>
</dbReference>
<gene>
    <name evidence="1" type="ORF">SAMN05444266_106344</name>
</gene>
<dbReference type="NCBIfam" id="NF005548">
    <property type="entry name" value="PRK07208.1-4"/>
    <property type="match status" value="1"/>
</dbReference>
<proteinExistence type="predicted"/>
<dbReference type="SUPFAM" id="SSF51971">
    <property type="entry name" value="Nucleotide-binding domain"/>
    <property type="match status" value="1"/>
</dbReference>
<dbReference type="EMBL" id="FRBL01000006">
    <property type="protein sequence ID" value="SHM09547.1"/>
    <property type="molecule type" value="Genomic_DNA"/>
</dbReference>
<name>A0A1M7G0U6_9BACT</name>
<dbReference type="PANTHER" id="PTHR21197:SF0">
    <property type="entry name" value="UDP-GALACTOPYRANOSE MUTASE"/>
    <property type="match status" value="1"/>
</dbReference>
<dbReference type="GO" id="GO:0008767">
    <property type="term" value="F:UDP-galactopyranose mutase activity"/>
    <property type="evidence" value="ECO:0007669"/>
    <property type="project" value="TreeGrafter"/>
</dbReference>
<dbReference type="RefSeq" id="WP_073083493.1">
    <property type="nucleotide sequence ID" value="NZ_FRBL01000006.1"/>
</dbReference>
<keyword evidence="2" id="KW-1185">Reference proteome</keyword>